<evidence type="ECO:0000313" key="2">
    <source>
        <dbReference type="RefSeq" id="XP_006814207.1"/>
    </source>
</evidence>
<dbReference type="Proteomes" id="UP000694865">
    <property type="component" value="Unplaced"/>
</dbReference>
<protein>
    <submittedName>
        <fullName evidence="2">Uncharacterized protein LOC102807959</fullName>
    </submittedName>
</protein>
<name>A0ABM0M2G6_SACKO</name>
<keyword evidence="1" id="KW-1185">Reference proteome</keyword>
<gene>
    <name evidence="2" type="primary">LOC102807959</name>
</gene>
<organism evidence="1 2">
    <name type="scientific">Saccoglossus kowalevskii</name>
    <name type="common">Acorn worm</name>
    <dbReference type="NCBI Taxonomy" id="10224"/>
    <lineage>
        <taxon>Eukaryota</taxon>
        <taxon>Metazoa</taxon>
        <taxon>Hemichordata</taxon>
        <taxon>Enteropneusta</taxon>
        <taxon>Harrimaniidae</taxon>
        <taxon>Saccoglossus</taxon>
    </lineage>
</organism>
<proteinExistence type="predicted"/>
<sequence>MSPKSAQTAEAWLKVASKPDRENATQIILDASNKKYADDAVTEHVKPQFQPSIRRYLKGAGAEEARALARLFHTIEHRPIPAPPSSGPHYHITDYSKMNKVTRHRPFKREFILHPEFIDRYPRVNSISATKLVS</sequence>
<reference evidence="2" key="1">
    <citation type="submission" date="2025-08" db="UniProtKB">
        <authorList>
            <consortium name="RefSeq"/>
        </authorList>
    </citation>
    <scope>IDENTIFICATION</scope>
    <source>
        <tissue evidence="2">Testes</tissue>
    </source>
</reference>
<evidence type="ECO:0000313" key="1">
    <source>
        <dbReference type="Proteomes" id="UP000694865"/>
    </source>
</evidence>
<accession>A0ABM0M2G6</accession>
<dbReference type="RefSeq" id="XP_006814207.1">
    <property type="nucleotide sequence ID" value="XM_006814144.1"/>
</dbReference>
<dbReference type="GeneID" id="102807959"/>